<protein>
    <submittedName>
        <fullName evidence="5">Coenzyme F420-reducing hydrogenase, beta subunit</fullName>
    </submittedName>
</protein>
<sequence>MELVEKRKCCGCSACYNVCLKDAIVMKEDNEGFKYPIINDELCVNCGLCRKACPVLTVPPAVKIRKCYAAFSKNETNRLNSSSGGIFDLIARFFLGNNDYIAGACFDEKFSLNHIITNKVEDLEKLKGSKYIQSNINFLYCEIRDALPANKVMFVGTPCQVAGLKSFLGKENDNLYTVGLFCHGVPSSKIFHKYLHEMEERYKDKIHRIEFRNKEAGWSTYQVKITMGHRIYVGKNQDDNYMQLFLQDVCLRPSCERCAFKLYSQVSDLVLGDFWGIDNVYPELNDQKGISAVVVRTVKGKELMRSISKDLVLKECTLKNITDGNPGAAHSVLVDQDKRRGVFEHMEALSMDELKKKYAATSFKTRCKNELKKVWGKWGQ</sequence>
<organism evidence="5 6">
    <name type="scientific">Parasporobacterium paucivorans DSM 15970</name>
    <dbReference type="NCBI Taxonomy" id="1122934"/>
    <lineage>
        <taxon>Bacteria</taxon>
        <taxon>Bacillati</taxon>
        <taxon>Bacillota</taxon>
        <taxon>Clostridia</taxon>
        <taxon>Lachnospirales</taxon>
        <taxon>Lachnospiraceae</taxon>
        <taxon>Parasporobacterium</taxon>
    </lineage>
</organism>
<keyword evidence="2" id="KW-0408">Iron</keyword>
<dbReference type="Proteomes" id="UP000184342">
    <property type="component" value="Unassembled WGS sequence"/>
</dbReference>
<dbReference type="InterPro" id="IPR052977">
    <property type="entry name" value="Polyferredoxin-like_ET"/>
</dbReference>
<feature type="domain" description="4Fe-4S ferredoxin-type" evidence="4">
    <location>
        <begin position="34"/>
        <end position="63"/>
    </location>
</feature>
<dbReference type="Gene3D" id="3.30.70.20">
    <property type="match status" value="1"/>
</dbReference>
<evidence type="ECO:0000313" key="5">
    <source>
        <dbReference type="EMBL" id="SHJ52357.1"/>
    </source>
</evidence>
<dbReference type="PANTHER" id="PTHR43193:SF2">
    <property type="entry name" value="POLYFERREDOXIN PROTEIN FWDF"/>
    <property type="match status" value="1"/>
</dbReference>
<keyword evidence="6" id="KW-1185">Reference proteome</keyword>
<dbReference type="Pfam" id="PF12838">
    <property type="entry name" value="Fer4_7"/>
    <property type="match status" value="1"/>
</dbReference>
<dbReference type="STRING" id="1122934.SAMN02745691_02106"/>
<dbReference type="Pfam" id="PF04432">
    <property type="entry name" value="FrhB_FdhB_C"/>
    <property type="match status" value="1"/>
</dbReference>
<dbReference type="GO" id="GO:0051536">
    <property type="term" value="F:iron-sulfur cluster binding"/>
    <property type="evidence" value="ECO:0007669"/>
    <property type="project" value="UniProtKB-KW"/>
</dbReference>
<dbReference type="InterPro" id="IPR017896">
    <property type="entry name" value="4Fe4S_Fe-S-bd"/>
</dbReference>
<evidence type="ECO:0000256" key="3">
    <source>
        <dbReference type="ARBA" id="ARBA00023014"/>
    </source>
</evidence>
<gene>
    <name evidence="5" type="ORF">SAMN02745691_02106</name>
</gene>
<feature type="domain" description="4Fe-4S ferredoxin-type" evidence="4">
    <location>
        <begin position="1"/>
        <end position="29"/>
    </location>
</feature>
<dbReference type="EMBL" id="FQYT01000024">
    <property type="protein sequence ID" value="SHJ52357.1"/>
    <property type="molecule type" value="Genomic_DNA"/>
</dbReference>
<dbReference type="PROSITE" id="PS51379">
    <property type="entry name" value="4FE4S_FER_2"/>
    <property type="match status" value="2"/>
</dbReference>
<keyword evidence="3" id="KW-0411">Iron-sulfur</keyword>
<evidence type="ECO:0000313" key="6">
    <source>
        <dbReference type="Proteomes" id="UP000184342"/>
    </source>
</evidence>
<dbReference type="PANTHER" id="PTHR43193">
    <property type="match status" value="1"/>
</dbReference>
<proteinExistence type="predicted"/>
<dbReference type="GO" id="GO:0046872">
    <property type="term" value="F:metal ion binding"/>
    <property type="evidence" value="ECO:0007669"/>
    <property type="project" value="UniProtKB-KW"/>
</dbReference>
<accession>A0A1M6K085</accession>
<keyword evidence="1" id="KW-0479">Metal-binding</keyword>
<dbReference type="SUPFAM" id="SSF54862">
    <property type="entry name" value="4Fe-4S ferredoxins"/>
    <property type="match status" value="1"/>
</dbReference>
<dbReference type="InterPro" id="IPR007525">
    <property type="entry name" value="FrhB_FdhB_C"/>
</dbReference>
<evidence type="ECO:0000256" key="2">
    <source>
        <dbReference type="ARBA" id="ARBA00023004"/>
    </source>
</evidence>
<dbReference type="PROSITE" id="PS00198">
    <property type="entry name" value="4FE4S_FER_1"/>
    <property type="match status" value="1"/>
</dbReference>
<name>A0A1M6K085_9FIRM</name>
<dbReference type="OrthoDB" id="430408at2"/>
<dbReference type="InterPro" id="IPR017900">
    <property type="entry name" value="4Fe4S_Fe_S_CS"/>
</dbReference>
<dbReference type="AlphaFoldDB" id="A0A1M6K085"/>
<evidence type="ECO:0000259" key="4">
    <source>
        <dbReference type="PROSITE" id="PS51379"/>
    </source>
</evidence>
<reference evidence="5 6" key="1">
    <citation type="submission" date="2016-11" db="EMBL/GenBank/DDBJ databases">
        <authorList>
            <person name="Jaros S."/>
            <person name="Januszkiewicz K."/>
            <person name="Wedrychowicz H."/>
        </authorList>
    </citation>
    <scope>NUCLEOTIDE SEQUENCE [LARGE SCALE GENOMIC DNA]</scope>
    <source>
        <strain evidence="5 6">DSM 15970</strain>
    </source>
</reference>
<evidence type="ECO:0000256" key="1">
    <source>
        <dbReference type="ARBA" id="ARBA00022723"/>
    </source>
</evidence>